<evidence type="ECO:0000313" key="1">
    <source>
        <dbReference type="EMBL" id="KAK6763387.1"/>
    </source>
</evidence>
<proteinExistence type="predicted"/>
<evidence type="ECO:0000313" key="2">
    <source>
        <dbReference type="Proteomes" id="UP001303046"/>
    </source>
</evidence>
<dbReference type="Proteomes" id="UP001303046">
    <property type="component" value="Unassembled WGS sequence"/>
</dbReference>
<name>A0ABR1EL33_NECAM</name>
<gene>
    <name evidence="1" type="primary">Necator_chrX.g24077</name>
    <name evidence="1" type="ORF">RB195_023912</name>
</gene>
<protein>
    <submittedName>
        <fullName evidence="1">Uncharacterized protein</fullName>
    </submittedName>
</protein>
<comment type="caution">
    <text evidence="1">The sequence shown here is derived from an EMBL/GenBank/DDBJ whole genome shotgun (WGS) entry which is preliminary data.</text>
</comment>
<dbReference type="EMBL" id="JAVFWL010000006">
    <property type="protein sequence ID" value="KAK6763387.1"/>
    <property type="molecule type" value="Genomic_DNA"/>
</dbReference>
<keyword evidence="2" id="KW-1185">Reference proteome</keyword>
<reference evidence="1 2" key="1">
    <citation type="submission" date="2023-08" db="EMBL/GenBank/DDBJ databases">
        <title>A Necator americanus chromosomal reference genome.</title>
        <authorList>
            <person name="Ilik V."/>
            <person name="Petrzelkova K.J."/>
            <person name="Pardy F."/>
            <person name="Fuh T."/>
            <person name="Niatou-Singa F.S."/>
            <person name="Gouil Q."/>
            <person name="Baker L."/>
            <person name="Ritchie M.E."/>
            <person name="Jex A.R."/>
            <person name="Gazzola D."/>
            <person name="Li H."/>
            <person name="Toshio Fujiwara R."/>
            <person name="Zhan B."/>
            <person name="Aroian R.V."/>
            <person name="Pafco B."/>
            <person name="Schwarz E.M."/>
        </authorList>
    </citation>
    <scope>NUCLEOTIDE SEQUENCE [LARGE SCALE GENOMIC DNA]</scope>
    <source>
        <strain evidence="1 2">Aroian</strain>
        <tissue evidence="1">Whole animal</tissue>
    </source>
</reference>
<accession>A0ABR1EL33</accession>
<organism evidence="1 2">
    <name type="scientific">Necator americanus</name>
    <name type="common">Human hookworm</name>
    <dbReference type="NCBI Taxonomy" id="51031"/>
    <lineage>
        <taxon>Eukaryota</taxon>
        <taxon>Metazoa</taxon>
        <taxon>Ecdysozoa</taxon>
        <taxon>Nematoda</taxon>
        <taxon>Chromadorea</taxon>
        <taxon>Rhabditida</taxon>
        <taxon>Rhabditina</taxon>
        <taxon>Rhabditomorpha</taxon>
        <taxon>Strongyloidea</taxon>
        <taxon>Ancylostomatidae</taxon>
        <taxon>Bunostominae</taxon>
        <taxon>Necator</taxon>
    </lineage>
</organism>
<sequence>MNTVSKLIEVSREYKIPLCLTFTDLKKAIGTVETEAVLEDLENHGVPILYMKIPRGISQAERMLAEFDETCKRIVLLLNLDKTTPMRNGWVSDAPFTFNGANTSECSSYVYLSRKINMMNDLTSGRAKRKRAACEDTRASSMK</sequence>